<evidence type="ECO:0000313" key="5">
    <source>
        <dbReference type="Proteomes" id="UP000217065"/>
    </source>
</evidence>
<feature type="domain" description="Phosphoesterase HXTX" evidence="3">
    <location>
        <begin position="44"/>
        <end position="115"/>
    </location>
</feature>
<dbReference type="Gene3D" id="3.90.1140.10">
    <property type="entry name" value="Cyclic phosphodiesterase"/>
    <property type="match status" value="1"/>
</dbReference>
<dbReference type="NCBIfam" id="TIGR02258">
    <property type="entry name" value="2_5_ligase"/>
    <property type="match status" value="1"/>
</dbReference>
<dbReference type="Proteomes" id="UP000217065">
    <property type="component" value="Unassembled WGS sequence"/>
</dbReference>
<comment type="function">
    <text evidence="2">Hydrolyzes RNA 2',3'-cyclic phosphodiester to an RNA 2'-phosphomonoester.</text>
</comment>
<dbReference type="SUPFAM" id="SSF55144">
    <property type="entry name" value="LigT-like"/>
    <property type="match status" value="1"/>
</dbReference>
<evidence type="ECO:0000256" key="2">
    <source>
        <dbReference type="HAMAP-Rule" id="MF_01940"/>
    </source>
</evidence>
<comment type="similarity">
    <text evidence="2">Belongs to the 2H phosphoesterase superfamily. ThpR family.</text>
</comment>
<dbReference type="GO" id="GO:0004113">
    <property type="term" value="F:2',3'-cyclic-nucleotide 3'-phosphodiesterase activity"/>
    <property type="evidence" value="ECO:0007669"/>
    <property type="project" value="InterPro"/>
</dbReference>
<evidence type="ECO:0000256" key="1">
    <source>
        <dbReference type="ARBA" id="ARBA00022801"/>
    </source>
</evidence>
<dbReference type="HAMAP" id="MF_01940">
    <property type="entry name" value="RNA_CPDase"/>
    <property type="match status" value="1"/>
</dbReference>
<dbReference type="InterPro" id="IPR004175">
    <property type="entry name" value="RNA_CPDase"/>
</dbReference>
<name>A0A264W2A1_9BACL</name>
<dbReference type="EMBL" id="NOKQ01000276">
    <property type="protein sequence ID" value="OZS77177.1"/>
    <property type="molecule type" value="Genomic_DNA"/>
</dbReference>
<dbReference type="InterPro" id="IPR014051">
    <property type="entry name" value="Phosphoesterase_HXTX"/>
</dbReference>
<comment type="catalytic activity">
    <reaction evidence="2">
        <text>a 3'-end 2',3'-cyclophospho-ribonucleotide-RNA + H2O = a 3'-end 2'-phospho-ribonucleotide-RNA + H(+)</text>
        <dbReference type="Rhea" id="RHEA:11828"/>
        <dbReference type="Rhea" id="RHEA-COMP:10464"/>
        <dbReference type="Rhea" id="RHEA-COMP:17353"/>
        <dbReference type="ChEBI" id="CHEBI:15377"/>
        <dbReference type="ChEBI" id="CHEBI:15378"/>
        <dbReference type="ChEBI" id="CHEBI:83064"/>
        <dbReference type="ChEBI" id="CHEBI:173113"/>
        <dbReference type="EC" id="3.1.4.58"/>
    </reaction>
</comment>
<feature type="short sequence motif" description="HXTX 1" evidence="2">
    <location>
        <begin position="66"/>
        <end position="69"/>
    </location>
</feature>
<protein>
    <recommendedName>
        <fullName evidence="2">RNA 2',3'-cyclic phosphodiesterase</fullName>
        <shortName evidence="2">RNA 2',3'-CPDase</shortName>
        <ecNumber evidence="2">3.1.4.58</ecNumber>
    </recommendedName>
</protein>
<proteinExistence type="inferred from homology"/>
<feature type="active site" description="Proton acceptor" evidence="2">
    <location>
        <position position="149"/>
    </location>
</feature>
<dbReference type="PANTHER" id="PTHR35561:SF1">
    <property type="entry name" value="RNA 2',3'-CYCLIC PHOSPHODIESTERASE"/>
    <property type="match status" value="1"/>
</dbReference>
<comment type="caution">
    <text evidence="4">The sequence shown here is derived from an EMBL/GenBank/DDBJ whole genome shotgun (WGS) entry which is preliminary data.</text>
</comment>
<feature type="active site" description="Proton donor" evidence="2">
    <location>
        <position position="66"/>
    </location>
</feature>
<evidence type="ECO:0000259" key="3">
    <source>
        <dbReference type="Pfam" id="PF02834"/>
    </source>
</evidence>
<feature type="short sequence motif" description="HXTX 2" evidence="2">
    <location>
        <begin position="149"/>
        <end position="152"/>
    </location>
</feature>
<keyword evidence="5" id="KW-1185">Reference proteome</keyword>
<dbReference type="EC" id="3.1.4.58" evidence="2"/>
<organism evidence="4 5">
    <name type="scientific">Tetzosporium hominis</name>
    <dbReference type="NCBI Taxonomy" id="2020506"/>
    <lineage>
        <taxon>Bacteria</taxon>
        <taxon>Bacillati</taxon>
        <taxon>Bacillota</taxon>
        <taxon>Bacilli</taxon>
        <taxon>Bacillales</taxon>
        <taxon>Caryophanaceae</taxon>
        <taxon>Tetzosporium</taxon>
    </lineage>
</organism>
<dbReference type="GO" id="GO:0008664">
    <property type="term" value="F:RNA 2',3'-cyclic 3'-phosphodiesterase activity"/>
    <property type="evidence" value="ECO:0007669"/>
    <property type="project" value="UniProtKB-EC"/>
</dbReference>
<evidence type="ECO:0000313" key="4">
    <source>
        <dbReference type="EMBL" id="OZS77177.1"/>
    </source>
</evidence>
<keyword evidence="1 2" id="KW-0378">Hydrolase</keyword>
<accession>A0A264W2A1</accession>
<dbReference type="PANTHER" id="PTHR35561">
    <property type="entry name" value="RNA 2',3'-CYCLIC PHOSPHODIESTERASE"/>
    <property type="match status" value="1"/>
</dbReference>
<dbReference type="InterPro" id="IPR009097">
    <property type="entry name" value="Cyclic_Pdiesterase"/>
</dbReference>
<reference evidence="4 5" key="1">
    <citation type="submission" date="2017-07" db="EMBL/GenBank/DDBJ databases">
        <title>Tetzosporium hominis gen.nov. sp.nov.</title>
        <authorList>
            <person name="Tetz G."/>
            <person name="Tetz V."/>
        </authorList>
    </citation>
    <scope>NUCLEOTIDE SEQUENCE [LARGE SCALE GENOMIC DNA]</scope>
    <source>
        <strain evidence="4 5">VT-49</strain>
    </source>
</reference>
<dbReference type="AlphaFoldDB" id="A0A264W2A1"/>
<gene>
    <name evidence="4" type="ORF">CF394_12445</name>
</gene>
<dbReference type="Pfam" id="PF02834">
    <property type="entry name" value="LigT_PEase"/>
    <property type="match status" value="1"/>
</dbReference>
<sequence length="204" mass="23310">MARLDNGHASCKLHLRRSCHNSFMSNPHYFVGIQVPIEKHAFYENLQQELELHDYYRRVTHPADLHCTLSFISEVREDQLQWLRDELSQIQLPGFTMKTTSIKGFGSGKVPRVVYAEVEDVESLDNLEQVVWTITEQLGADRKSPYVPHITLAKRAKVQDSITFTGAAEASFQVSSFHLFQVHKGQSPSYEVIATFSLRSEGEE</sequence>